<evidence type="ECO:0000313" key="2">
    <source>
        <dbReference type="Proteomes" id="UP000033731"/>
    </source>
</evidence>
<name>A0A0F4VKQ2_9HYPH</name>
<organism evidence="1 2">
    <name type="scientific">Candidatus Liberibacter solanacearum</name>
    <dbReference type="NCBI Taxonomy" id="556287"/>
    <lineage>
        <taxon>Bacteria</taxon>
        <taxon>Pseudomonadati</taxon>
        <taxon>Pseudomonadota</taxon>
        <taxon>Alphaproteobacteria</taxon>
        <taxon>Hyphomicrobiales</taxon>
        <taxon>Rhizobiaceae</taxon>
        <taxon>Liberibacter</taxon>
    </lineage>
</organism>
<gene>
    <name evidence="1" type="ORF">DJ66_0699</name>
</gene>
<evidence type="ECO:0000313" key="1">
    <source>
        <dbReference type="EMBL" id="KJZ81969.1"/>
    </source>
</evidence>
<accession>A0A0F4VKQ2</accession>
<keyword evidence="2" id="KW-1185">Reference proteome</keyword>
<dbReference type="AlphaFoldDB" id="A0A0F4VKQ2"/>
<dbReference type="EMBL" id="JMTK01000002">
    <property type="protein sequence ID" value="KJZ81969.1"/>
    <property type="molecule type" value="Genomic_DNA"/>
</dbReference>
<protein>
    <submittedName>
        <fullName evidence="1">Uncharacterized protein</fullName>
    </submittedName>
</protein>
<reference evidence="1 2" key="1">
    <citation type="journal article" date="2015" name="Phytopathology">
        <title>Genomes of Candidatus Liberibacter solanacearum haplotype A from New Zealand and the USA suggest significant genome plasticity in the species.</title>
        <authorList>
            <person name="Thompson S.M."/>
            <person name="Johnson C.P."/>
            <person name="Lu A.Y."/>
            <person name="Frampton R.A."/>
            <person name="Sullivan K.L."/>
            <person name="Fiers M.W."/>
            <person name="Crowhurst R.N."/>
            <person name="Pitman A.R."/>
            <person name="Scott I."/>
            <person name="Gudmestad N.C."/>
            <person name="Smith G.R."/>
        </authorList>
    </citation>
    <scope>NUCLEOTIDE SEQUENCE [LARGE SCALE GENOMIC DNA]</scope>
    <source>
        <strain evidence="1 2">LsoNZ1</strain>
    </source>
</reference>
<comment type="caution">
    <text evidence="1">The sequence shown here is derived from an EMBL/GenBank/DDBJ whole genome shotgun (WGS) entry which is preliminary data.</text>
</comment>
<sequence>MDNTSFFLYFACIVKEYLRLLIKAKRFFNLKILNEKFYLKL</sequence>
<dbReference type="PATRIC" id="fig|556287.9.peg.726"/>
<proteinExistence type="predicted"/>
<dbReference type="Proteomes" id="UP000033731">
    <property type="component" value="Unassembled WGS sequence"/>
</dbReference>